<dbReference type="Pfam" id="PF01375">
    <property type="entry name" value="Enterotoxin_a"/>
    <property type="match status" value="1"/>
</dbReference>
<protein>
    <submittedName>
        <fullName evidence="7">Heat-labile enterotoxin alpha chain</fullName>
    </submittedName>
</protein>
<keyword evidence="3" id="KW-0843">Virulence</keyword>
<feature type="region of interest" description="Disordered" evidence="5">
    <location>
        <begin position="272"/>
        <end position="300"/>
    </location>
</feature>
<proteinExistence type="predicted"/>
<keyword evidence="4" id="KW-1015">Disulfide bond</keyword>
<keyword evidence="1" id="KW-0800">Toxin</keyword>
<reference evidence="7 8" key="1">
    <citation type="submission" date="2014-02" db="EMBL/GenBank/DDBJ databases">
        <title>The genome sequence of the entomopathogenic fungus Metarhizium robertsii ARSEF 2575.</title>
        <authorList>
            <person name="Giuliano Garisto Donzelli B."/>
            <person name="Roe B.A."/>
            <person name="Macmil S.L."/>
            <person name="Krasnoff S.B."/>
            <person name="Gibson D.M."/>
        </authorList>
    </citation>
    <scope>NUCLEOTIDE SEQUENCE [LARGE SCALE GENOMIC DNA]</scope>
    <source>
        <strain evidence="7 8">ARSEF 2575</strain>
    </source>
</reference>
<dbReference type="Gene3D" id="3.90.210.10">
    <property type="entry name" value="Heat-Labile Enterotoxin, subunit A"/>
    <property type="match status" value="1"/>
</dbReference>
<dbReference type="EMBL" id="JELW01000063">
    <property type="protein sequence ID" value="EXU95851.1"/>
    <property type="molecule type" value="Genomic_DNA"/>
</dbReference>
<evidence type="ECO:0000256" key="3">
    <source>
        <dbReference type="ARBA" id="ARBA00023026"/>
    </source>
</evidence>
<evidence type="ECO:0000313" key="7">
    <source>
        <dbReference type="EMBL" id="EXU95851.1"/>
    </source>
</evidence>
<sequence>MKASPWVSIATPLLLFGLCQGHLKPGHSFEPTLERRGVDAESGGFDDEFPRHVYRGEIQRTPKQVQNDGGFYSRGMQRILSGDQLSWEELEDGSSLFRHAAGDTAQFTRYVSTSADPATSLTFAVNDEDPGEKGYIYKIHADKRMVDVNRSLGKYSPYPAQNEHAAIGFIPFEQIEGWWEVTYKHDFADPKVGKKTQDKLRRGQLKRFHKNPHFNPNFQKLRGNGEAPQLAGFPRLSTAWDEDTWKQFKTLPVSKSLDDMIDAVCTGNGNDNCIKQLGQPQSKPTKPKTSPSGPMDPAKPKSLATGFRVYAKAGTLVGFNVLAPYLRNVLNQLRQWDHPIGWAVKELDDSINEFQEYIGGPRRNDISGNDNQAALINFFKQVFWILEGPRRRPQDLQLLSYGKRNKMRLISVNDVLRTCERVDETPPDEQQLKTNLKDACTKVRKKAMELEMPTAAELEIGRAACGVCGLAWSPQDGQCKDKTGAILWPREPPAESTCVHHDSTKCGGGQTAAQLQTGQAVCGICGSNWYPDEGKCRDAAGVLLWPFKTCSAGAGRIQCEGGQTTAQRETGQAVCKACGKYWDPEGSKCRDEAGMLLWPPQHLSSIKPLHPSKKCRGGNDMTCQRRQIAAEAERGGIVCGTCRFSWDLRARKCRDNSGAVIWPPKE</sequence>
<dbReference type="eggNOG" id="ENOG502T5WQ">
    <property type="taxonomic scope" value="Eukaryota"/>
</dbReference>
<dbReference type="HOGENOM" id="CLU_022037_0_0_1"/>
<comment type="caution">
    <text evidence="7">The sequence shown here is derived from an EMBL/GenBank/DDBJ whole genome shotgun (WGS) entry which is preliminary data.</text>
</comment>
<dbReference type="Proteomes" id="UP000030151">
    <property type="component" value="Unassembled WGS sequence"/>
</dbReference>
<gene>
    <name evidence="7" type="ORF">X797_011095</name>
</gene>
<keyword evidence="2 6" id="KW-0732">Signal</keyword>
<evidence type="ECO:0000256" key="1">
    <source>
        <dbReference type="ARBA" id="ARBA00022656"/>
    </source>
</evidence>
<feature type="signal peptide" evidence="6">
    <location>
        <begin position="1"/>
        <end position="21"/>
    </location>
</feature>
<accession>A0A0A1UMM3</accession>
<feature type="compositionally biased region" description="Low complexity" evidence="5">
    <location>
        <begin position="278"/>
        <end position="293"/>
    </location>
</feature>
<evidence type="ECO:0000256" key="2">
    <source>
        <dbReference type="ARBA" id="ARBA00022729"/>
    </source>
</evidence>
<dbReference type="InterPro" id="IPR001144">
    <property type="entry name" value="Enterotoxin_A"/>
</dbReference>
<dbReference type="PRINTS" id="PR00771">
    <property type="entry name" value="ENTEROTOXINA"/>
</dbReference>
<evidence type="ECO:0000313" key="8">
    <source>
        <dbReference type="Proteomes" id="UP000030151"/>
    </source>
</evidence>
<dbReference type="SUPFAM" id="SSF56399">
    <property type="entry name" value="ADP-ribosylation"/>
    <property type="match status" value="1"/>
</dbReference>
<name>A0A0A1UMM3_9HYPO</name>
<dbReference type="AlphaFoldDB" id="A0A0A1UMM3"/>
<evidence type="ECO:0000256" key="4">
    <source>
        <dbReference type="ARBA" id="ARBA00023157"/>
    </source>
</evidence>
<dbReference type="OrthoDB" id="4928190at2759"/>
<organism evidence="7 8">
    <name type="scientific">Metarhizium robertsii</name>
    <dbReference type="NCBI Taxonomy" id="568076"/>
    <lineage>
        <taxon>Eukaryota</taxon>
        <taxon>Fungi</taxon>
        <taxon>Dikarya</taxon>
        <taxon>Ascomycota</taxon>
        <taxon>Pezizomycotina</taxon>
        <taxon>Sordariomycetes</taxon>
        <taxon>Hypocreomycetidae</taxon>
        <taxon>Hypocreales</taxon>
        <taxon>Clavicipitaceae</taxon>
        <taxon>Metarhizium</taxon>
    </lineage>
</organism>
<evidence type="ECO:0000256" key="6">
    <source>
        <dbReference type="SAM" id="SignalP"/>
    </source>
</evidence>
<dbReference type="GO" id="GO:0090729">
    <property type="term" value="F:toxin activity"/>
    <property type="evidence" value="ECO:0007669"/>
    <property type="project" value="UniProtKB-KW"/>
</dbReference>
<feature type="chain" id="PRO_5001980690" evidence="6">
    <location>
        <begin position="22"/>
        <end position="666"/>
    </location>
</feature>
<evidence type="ECO:0000256" key="5">
    <source>
        <dbReference type="SAM" id="MobiDB-lite"/>
    </source>
</evidence>